<dbReference type="InterPro" id="IPR019198">
    <property type="entry name" value="Beta_propeller_containing"/>
</dbReference>
<sequence>MKSLSLKNVSKKNVKKIGFLVTLLLVMVGAFCLFSTFDTANGQGEIKVICNNKTLKFDVQPRIVDNYVFVPFRTVFEALDAQVTWDEKTGTIKAVSEQSVLEINLHENTAIIKGNKVTLSPKPIIENGQTLLPLRFVSEALYARVSWDGARKTVYIEKNKLPVVGSYQNLKKILESSETARREEYQITDNENVSGGAGAGAQVPASQDMSESRKSADYSTTNIQVEGVDEGDLIKTDGTYIYQVNNNRVVITRAVPAEKMAVTDIINFTAGEFSPQELYVDDKHMVVIGSSYDNRPMAKPGISEDIRIYPPMPRSQTVKAVIYDIRDKNKIKEIRVAELEGSYISSRKVGSLVYLTANKYLDYYRIMNGEESAALPIYRDSMLKDTDIKIPYQDICYFPGRPQPNYLLAAGLDLNHPDKEMKVAAFLGAGQNIYATADSLYAAVTGYQTGEKVAPELNTLVYKFTLDQGEVKFAAQGEVPGTILNQFSMDEHQGFFRIATTIGSTWRSGDTFKNNVYILDGKMKLAGKIEDIAPGERIYSARFIGDRGYMVTFKNVDPLFVLDLKDPRKPKILGALKIPGYSDYLHPYDENHIISFGKDTVELSQKDGQGKDAGTMAFYQGMKIALFDVSDVTHPVQKFQEIIGDRGTDSELLRNHKALLFSREKNLLAFPVTVMEIKNKNPNQSQNNFPDYGEFTFQGAYVYQLDLAKGFDLKGTITHLSQEDYTKAGLNWYSNAKNIERIIYIGDTLYTLSPGMIKANNLNNLTEIMSLEIPQ</sequence>
<comment type="caution">
    <text evidence="3">The sequence shown here is derived from an EMBL/GenBank/DDBJ whole genome shotgun (WGS) entry which is preliminary data.</text>
</comment>
<reference evidence="3 4" key="1">
    <citation type="submission" date="2022-08" db="EMBL/GenBank/DDBJ databases">
        <title>Proteogenomics of the novel Dehalobacterium formicoaceticum strain EZ94 highlights a key role of methyltransferases during anaerobic dichloromethane degradation.</title>
        <authorList>
            <person name="Wasmund K."/>
        </authorList>
    </citation>
    <scope>NUCLEOTIDE SEQUENCE [LARGE SCALE GENOMIC DNA]</scope>
    <source>
        <strain evidence="3 4">EZ94</strain>
    </source>
</reference>
<dbReference type="Gene3D" id="3.30.457.10">
    <property type="entry name" value="Copper amine oxidase-like, N-terminal domain"/>
    <property type="match status" value="1"/>
</dbReference>
<protein>
    <submittedName>
        <fullName evidence="3">Beta-propeller domain-containing protein</fullName>
    </submittedName>
</protein>
<gene>
    <name evidence="3" type="ORF">NVS47_03470</name>
</gene>
<proteinExistence type="predicted"/>
<name>A0ABT1Y140_9FIRM</name>
<dbReference type="InterPro" id="IPR012854">
    <property type="entry name" value="Cu_amine_oxidase-like_N"/>
</dbReference>
<dbReference type="SUPFAM" id="SSF55383">
    <property type="entry name" value="Copper amine oxidase, domain N"/>
    <property type="match status" value="1"/>
</dbReference>
<dbReference type="Pfam" id="PF07833">
    <property type="entry name" value="Cu_amine_oxidN1"/>
    <property type="match status" value="1"/>
</dbReference>
<feature type="region of interest" description="Disordered" evidence="1">
    <location>
        <begin position="181"/>
        <end position="219"/>
    </location>
</feature>
<evidence type="ECO:0000256" key="1">
    <source>
        <dbReference type="SAM" id="MobiDB-lite"/>
    </source>
</evidence>
<dbReference type="EMBL" id="JANPWE010000001">
    <property type="protein sequence ID" value="MCR6544581.1"/>
    <property type="molecule type" value="Genomic_DNA"/>
</dbReference>
<feature type="domain" description="Copper amine oxidase-like N-terminal" evidence="2">
    <location>
        <begin position="50"/>
        <end position="156"/>
    </location>
</feature>
<dbReference type="InterPro" id="IPR036582">
    <property type="entry name" value="Mao_N_sf"/>
</dbReference>
<evidence type="ECO:0000313" key="4">
    <source>
        <dbReference type="Proteomes" id="UP001524944"/>
    </source>
</evidence>
<organism evidence="3 4">
    <name type="scientific">Dehalobacterium formicoaceticum</name>
    <dbReference type="NCBI Taxonomy" id="51515"/>
    <lineage>
        <taxon>Bacteria</taxon>
        <taxon>Bacillati</taxon>
        <taxon>Bacillota</taxon>
        <taxon>Clostridia</taxon>
        <taxon>Eubacteriales</taxon>
        <taxon>Peptococcaceae</taxon>
        <taxon>Dehalobacterium</taxon>
    </lineage>
</organism>
<dbReference type="Pfam" id="PF09826">
    <property type="entry name" value="Beta_propel"/>
    <property type="match status" value="1"/>
</dbReference>
<accession>A0ABT1Y140</accession>
<evidence type="ECO:0000259" key="2">
    <source>
        <dbReference type="Pfam" id="PF07833"/>
    </source>
</evidence>
<dbReference type="Proteomes" id="UP001524944">
    <property type="component" value="Unassembled WGS sequence"/>
</dbReference>
<evidence type="ECO:0000313" key="3">
    <source>
        <dbReference type="EMBL" id="MCR6544581.1"/>
    </source>
</evidence>
<keyword evidence="4" id="KW-1185">Reference proteome</keyword>
<dbReference type="RefSeq" id="WP_257912099.1">
    <property type="nucleotide sequence ID" value="NZ_JANPWE010000001.1"/>
</dbReference>